<dbReference type="RefSeq" id="WP_183616821.1">
    <property type="nucleotide sequence ID" value="NZ_JACIDY010000003.1"/>
</dbReference>
<feature type="domain" description="AAA" evidence="1">
    <location>
        <begin position="5"/>
        <end position="194"/>
    </location>
</feature>
<evidence type="ECO:0000313" key="2">
    <source>
        <dbReference type="EMBL" id="MBB3940190.1"/>
    </source>
</evidence>
<dbReference type="SUPFAM" id="SSF52540">
    <property type="entry name" value="P-loop containing nucleoside triphosphate hydrolases"/>
    <property type="match status" value="1"/>
</dbReference>
<proteinExistence type="predicted"/>
<dbReference type="EMBL" id="JACIDY010000003">
    <property type="protein sequence ID" value="MBB3940190.1"/>
    <property type="molecule type" value="Genomic_DNA"/>
</dbReference>
<dbReference type="PANTHER" id="PTHR13696:SF52">
    <property type="entry name" value="PARA FAMILY PROTEIN CT_582"/>
    <property type="match status" value="1"/>
</dbReference>
<organism evidence="2 3">
    <name type="scientific">Novosphingobium fluoreni</name>
    <dbReference type="NCBI Taxonomy" id="1391222"/>
    <lineage>
        <taxon>Bacteria</taxon>
        <taxon>Pseudomonadati</taxon>
        <taxon>Pseudomonadota</taxon>
        <taxon>Alphaproteobacteria</taxon>
        <taxon>Sphingomonadales</taxon>
        <taxon>Sphingomonadaceae</taxon>
        <taxon>Novosphingobium</taxon>
    </lineage>
</organism>
<gene>
    <name evidence="2" type="ORF">GGR39_001840</name>
</gene>
<dbReference type="PANTHER" id="PTHR13696">
    <property type="entry name" value="P-LOOP CONTAINING NUCLEOSIDE TRIPHOSPHATE HYDROLASE"/>
    <property type="match status" value="1"/>
</dbReference>
<reference evidence="2 3" key="1">
    <citation type="submission" date="2020-08" db="EMBL/GenBank/DDBJ databases">
        <title>Genomic Encyclopedia of Type Strains, Phase IV (KMG-IV): sequencing the most valuable type-strain genomes for metagenomic binning, comparative biology and taxonomic classification.</title>
        <authorList>
            <person name="Goeker M."/>
        </authorList>
    </citation>
    <scope>NUCLEOTIDE SEQUENCE [LARGE SCALE GENOMIC DNA]</scope>
    <source>
        <strain evidence="2 3">DSM 27568</strain>
    </source>
</reference>
<dbReference type="AlphaFoldDB" id="A0A7W6C121"/>
<comment type="caution">
    <text evidence="2">The sequence shown here is derived from an EMBL/GenBank/DDBJ whole genome shotgun (WGS) entry which is preliminary data.</text>
</comment>
<dbReference type="Gene3D" id="3.40.50.300">
    <property type="entry name" value="P-loop containing nucleotide triphosphate hydrolases"/>
    <property type="match status" value="1"/>
</dbReference>
<keyword evidence="3" id="KW-1185">Reference proteome</keyword>
<accession>A0A7W6C121</accession>
<sequence>MPNRILLFNHKGGVGKTTSAYNLGWKLWKRGHRVLLVDGDSQVNLTSRAMGANFEDYYDEDGPTYRNNIYDSVRPVFEGRPTPIEAFDCPLAENSEGLFILPGHPDLSSLEGQISLAQETRGTLSVTKNLPGALHKLISLAEERHKIDFSIIDINPGLGALNQNFFMISHGFIVPTNPDPFSLMSLKTLGFEIERWISWKQTFGPAFADATYPLPSGVTKFLGALHSRFNRHKSKAAGRYNERIAQIDARIENELVPALRMAGCLFPQAAYEAAAKVELPEAGRDPSQERLYALARIPDFAQLSHIAAEFGKPVFDINDDDLRIANLRGHLKKSVQDNVATFDAIFSAICEKIEIIVAND</sequence>
<name>A0A7W6C121_9SPHN</name>
<evidence type="ECO:0000259" key="1">
    <source>
        <dbReference type="Pfam" id="PF13614"/>
    </source>
</evidence>
<dbReference type="InterPro" id="IPR025669">
    <property type="entry name" value="AAA_dom"/>
</dbReference>
<dbReference type="Proteomes" id="UP000561459">
    <property type="component" value="Unassembled WGS sequence"/>
</dbReference>
<dbReference type="InterPro" id="IPR027417">
    <property type="entry name" value="P-loop_NTPase"/>
</dbReference>
<dbReference type="Pfam" id="PF13614">
    <property type="entry name" value="AAA_31"/>
    <property type="match status" value="1"/>
</dbReference>
<dbReference type="InterPro" id="IPR050678">
    <property type="entry name" value="DNA_Partitioning_ATPase"/>
</dbReference>
<evidence type="ECO:0000313" key="3">
    <source>
        <dbReference type="Proteomes" id="UP000561459"/>
    </source>
</evidence>
<protein>
    <submittedName>
        <fullName evidence="2">Cellulose biosynthesis protein BcsQ</fullName>
    </submittedName>
</protein>
<dbReference type="CDD" id="cd02042">
    <property type="entry name" value="ParAB_family"/>
    <property type="match status" value="1"/>
</dbReference>